<dbReference type="EMBL" id="FOSL01000020">
    <property type="protein sequence ID" value="SFK97340.1"/>
    <property type="molecule type" value="Genomic_DNA"/>
</dbReference>
<dbReference type="Gene3D" id="3.40.50.2000">
    <property type="entry name" value="Glycogen Phosphorylase B"/>
    <property type="match status" value="1"/>
</dbReference>
<dbReference type="AlphaFoldDB" id="A0A1I4DXC3"/>
<dbReference type="GO" id="GO:0016757">
    <property type="term" value="F:glycosyltransferase activity"/>
    <property type="evidence" value="ECO:0007669"/>
    <property type="project" value="InterPro"/>
</dbReference>
<sequence length="317" mass="35590">MIDWLLVARSNNYGLTRDAEILAAAIRGVGRTSAFAETRQRGLLERLLRRKRAGHILHIERVFPRWFSAARENWLIPNQERFPRRHLGRLRRVDRVLAKTRHAEEIFAALGRPVSYLGFTSEDRFDAAVAKNWNSFFHLAGGSTLKGTEDVLALWEAHPEWPELVLVQKKANAPTKVPANVTLISGFIDDARLRQLQNESGIHLCPSRSEGWGHNILEALSAACVAVVTDAAPMNEHVDASCGVLVAAGRSEARHLGTNYFVDRPALEQAIERLIAMPDADKMKIGEAARRRFQSIDRDFHGRVQAIFGPSERGDQR</sequence>
<dbReference type="SUPFAM" id="SSF53756">
    <property type="entry name" value="UDP-Glycosyltransferase/glycogen phosphorylase"/>
    <property type="match status" value="1"/>
</dbReference>
<dbReference type="PANTHER" id="PTHR46401:SF2">
    <property type="entry name" value="GLYCOSYLTRANSFERASE WBBK-RELATED"/>
    <property type="match status" value="1"/>
</dbReference>
<keyword evidence="4" id="KW-1185">Reference proteome</keyword>
<dbReference type="RefSeq" id="WP_244621856.1">
    <property type="nucleotide sequence ID" value="NZ_BSPE01000046.1"/>
</dbReference>
<dbReference type="InterPro" id="IPR001296">
    <property type="entry name" value="Glyco_trans_1"/>
</dbReference>
<name>A0A1I4DXC3_9HYPH</name>
<accession>A0A1I4DXC3</accession>
<keyword evidence="1 3" id="KW-0808">Transferase</keyword>
<dbReference type="GO" id="GO:0009103">
    <property type="term" value="P:lipopolysaccharide biosynthetic process"/>
    <property type="evidence" value="ECO:0007669"/>
    <property type="project" value="TreeGrafter"/>
</dbReference>
<proteinExistence type="predicted"/>
<evidence type="ECO:0000259" key="2">
    <source>
        <dbReference type="Pfam" id="PF00534"/>
    </source>
</evidence>
<reference evidence="3 4" key="1">
    <citation type="submission" date="2016-10" db="EMBL/GenBank/DDBJ databases">
        <authorList>
            <person name="Varghese N."/>
            <person name="Submissions S."/>
        </authorList>
    </citation>
    <scope>NUCLEOTIDE SEQUENCE [LARGE SCALE GENOMIC DNA]</scope>
    <source>
        <strain evidence="3 4">DSM 21822</strain>
    </source>
</reference>
<evidence type="ECO:0000256" key="1">
    <source>
        <dbReference type="ARBA" id="ARBA00022679"/>
    </source>
</evidence>
<protein>
    <submittedName>
        <fullName evidence="3">Glycosyl transferases group 1</fullName>
    </submittedName>
</protein>
<dbReference type="Pfam" id="PF00534">
    <property type="entry name" value="Glycos_transf_1"/>
    <property type="match status" value="1"/>
</dbReference>
<organism evidence="3 4">
    <name type="scientific">Neomesorhizobium albiziae</name>
    <dbReference type="NCBI Taxonomy" id="335020"/>
    <lineage>
        <taxon>Bacteria</taxon>
        <taxon>Pseudomonadati</taxon>
        <taxon>Pseudomonadota</taxon>
        <taxon>Alphaproteobacteria</taxon>
        <taxon>Hyphomicrobiales</taxon>
        <taxon>Phyllobacteriaceae</taxon>
        <taxon>Neomesorhizobium</taxon>
    </lineage>
</organism>
<evidence type="ECO:0000313" key="4">
    <source>
        <dbReference type="Proteomes" id="UP000323300"/>
    </source>
</evidence>
<dbReference type="PANTHER" id="PTHR46401">
    <property type="entry name" value="GLYCOSYLTRANSFERASE WBBK-RELATED"/>
    <property type="match status" value="1"/>
</dbReference>
<evidence type="ECO:0000313" key="3">
    <source>
        <dbReference type="EMBL" id="SFK97340.1"/>
    </source>
</evidence>
<feature type="domain" description="Glycosyl transferase family 1" evidence="2">
    <location>
        <begin position="182"/>
        <end position="265"/>
    </location>
</feature>
<gene>
    <name evidence="3" type="ORF">SAMN04488498_12023</name>
</gene>
<dbReference type="Proteomes" id="UP000323300">
    <property type="component" value="Unassembled WGS sequence"/>
</dbReference>